<evidence type="ECO:0000256" key="5">
    <source>
        <dbReference type="ARBA" id="ARBA00023136"/>
    </source>
</evidence>
<dbReference type="Gene3D" id="1.10.8.680">
    <property type="entry name" value="Ypt/Rab-GAP domain of gyp1p, domain 2"/>
    <property type="match status" value="1"/>
</dbReference>
<reference evidence="8" key="1">
    <citation type="submission" date="2021-02" db="EMBL/GenBank/DDBJ databases">
        <authorList>
            <person name="Nowell W R."/>
        </authorList>
    </citation>
    <scope>NUCLEOTIDE SEQUENCE</scope>
</reference>
<dbReference type="PANTHER" id="PTHR13530:SF3">
    <property type="entry name" value="TBC1 DOMAIN FAMILY MEMBER 7"/>
    <property type="match status" value="1"/>
</dbReference>
<comment type="caution">
    <text evidence="8">The sequence shown here is derived from an EMBL/GenBank/DDBJ whole genome shotgun (WGS) entry which is preliminary data.</text>
</comment>
<proteinExistence type="predicted"/>
<keyword evidence="4" id="KW-0963">Cytoplasm</keyword>
<dbReference type="Proteomes" id="UP000663852">
    <property type="component" value="Unassembled WGS sequence"/>
</dbReference>
<evidence type="ECO:0000313" key="7">
    <source>
        <dbReference type="EMBL" id="CAF1123183.1"/>
    </source>
</evidence>
<evidence type="ECO:0000256" key="3">
    <source>
        <dbReference type="ARBA" id="ARBA00022468"/>
    </source>
</evidence>
<organism evidence="8 9">
    <name type="scientific">Adineta ricciae</name>
    <name type="common">Rotifer</name>
    <dbReference type="NCBI Taxonomy" id="249248"/>
    <lineage>
        <taxon>Eukaryota</taxon>
        <taxon>Metazoa</taxon>
        <taxon>Spiralia</taxon>
        <taxon>Gnathifera</taxon>
        <taxon>Rotifera</taxon>
        <taxon>Eurotatoria</taxon>
        <taxon>Bdelloidea</taxon>
        <taxon>Adinetida</taxon>
        <taxon>Adinetidae</taxon>
        <taxon>Adineta</taxon>
    </lineage>
</organism>
<dbReference type="Gene3D" id="1.10.10.750">
    <property type="entry name" value="Ypt/Rab-GAP domain of gyp1p, domain 1"/>
    <property type="match status" value="1"/>
</dbReference>
<dbReference type="GO" id="GO:0032007">
    <property type="term" value="P:negative regulation of TOR signaling"/>
    <property type="evidence" value="ECO:0007669"/>
    <property type="project" value="TreeGrafter"/>
</dbReference>
<comment type="subcellular location">
    <subcellularLocation>
        <location evidence="2">Cytoplasmic vesicle</location>
    </subcellularLocation>
    <subcellularLocation>
        <location evidence="1">Endomembrane system</location>
    </subcellularLocation>
</comment>
<evidence type="ECO:0000256" key="2">
    <source>
        <dbReference type="ARBA" id="ARBA00004541"/>
    </source>
</evidence>
<dbReference type="Proteomes" id="UP000663828">
    <property type="component" value="Unassembled WGS sequence"/>
</dbReference>
<dbReference type="GO" id="GO:0031410">
    <property type="term" value="C:cytoplasmic vesicle"/>
    <property type="evidence" value="ECO:0007669"/>
    <property type="project" value="UniProtKB-SubCell"/>
</dbReference>
<keyword evidence="6" id="KW-0968">Cytoplasmic vesicle</keyword>
<evidence type="ECO:0000256" key="4">
    <source>
        <dbReference type="ARBA" id="ARBA00022490"/>
    </source>
</evidence>
<dbReference type="GO" id="GO:0005096">
    <property type="term" value="F:GTPase activator activity"/>
    <property type="evidence" value="ECO:0007669"/>
    <property type="project" value="UniProtKB-KW"/>
</dbReference>
<protein>
    <recommendedName>
        <fullName evidence="10">TBC1 domain family member 7</fullName>
    </recommendedName>
</protein>
<dbReference type="PANTHER" id="PTHR13530">
    <property type="entry name" value="TBC1 DOMAIN FAMILY MEMBER 7"/>
    <property type="match status" value="1"/>
</dbReference>
<keyword evidence="5" id="KW-0472">Membrane</keyword>
<dbReference type="EMBL" id="CAJNOR010005251">
    <property type="protein sequence ID" value="CAF1553571.1"/>
    <property type="molecule type" value="Genomic_DNA"/>
</dbReference>
<evidence type="ECO:0000313" key="8">
    <source>
        <dbReference type="EMBL" id="CAF1553571.1"/>
    </source>
</evidence>
<dbReference type="InterPro" id="IPR043039">
    <property type="entry name" value="TBC1D7_dom2"/>
</dbReference>
<evidence type="ECO:0008006" key="10">
    <source>
        <dbReference type="Google" id="ProtNLM"/>
    </source>
</evidence>
<evidence type="ECO:0000313" key="9">
    <source>
        <dbReference type="Proteomes" id="UP000663828"/>
    </source>
</evidence>
<accession>A0A815X2W9</accession>
<keyword evidence="3" id="KW-0343">GTPase activation</keyword>
<dbReference type="EMBL" id="CAJNOJ010000106">
    <property type="protein sequence ID" value="CAF1123183.1"/>
    <property type="molecule type" value="Genomic_DNA"/>
</dbReference>
<dbReference type="Gene3D" id="1.10.472.80">
    <property type="entry name" value="Ypt/Rab-GAP domain of gyp1p, domain 3"/>
    <property type="match status" value="1"/>
</dbReference>
<sequence>MILTQRASQTVYKDLLESDTIHIEKLKQQVQKNSIIAEFKPFCWKILLGIKSPYRSTRSYVDQANSEIYKRFHTTLTTCRVIQNDTPIAQQFLSMYLLDSHGIKMSLISTKEYESFLSIANFICSFLDNDNEQRLETTAECWLMTCRIYDNFVQLTRRLALLRYHVGKNAQKEFLYEPKLLLHLNTHNIFAFIPENWLKDGFQLIRDDISLLNIWEKFLAGSEYIFVFLTLHILHHCRLKLLNFYSTKEMIQYLTDLKIDDQAACEHIVIASIASWKKQGGSELDFPPMQN</sequence>
<evidence type="ECO:0000256" key="1">
    <source>
        <dbReference type="ARBA" id="ARBA00004308"/>
    </source>
</evidence>
<dbReference type="InterPro" id="IPR039842">
    <property type="entry name" value="TBC1D7"/>
</dbReference>
<name>A0A815X2W9_ADIRI</name>
<dbReference type="OrthoDB" id="18718at2759"/>
<dbReference type="GO" id="GO:0012505">
    <property type="term" value="C:endomembrane system"/>
    <property type="evidence" value="ECO:0007669"/>
    <property type="project" value="UniProtKB-SubCell"/>
</dbReference>
<keyword evidence="9" id="KW-1185">Reference proteome</keyword>
<evidence type="ECO:0000256" key="6">
    <source>
        <dbReference type="ARBA" id="ARBA00023329"/>
    </source>
</evidence>
<gene>
    <name evidence="7" type="ORF">EDS130_LOCUS21166</name>
    <name evidence="8" type="ORF">XAT740_LOCUS43084</name>
</gene>
<dbReference type="AlphaFoldDB" id="A0A815X2W9"/>